<dbReference type="OrthoDB" id="9810967at2"/>
<feature type="domain" description="Glucosamine/galactosamine-6-phosphate isomerase" evidence="8">
    <location>
        <begin position="8"/>
        <end position="233"/>
    </location>
</feature>
<dbReference type="GO" id="GO:0017057">
    <property type="term" value="F:6-phosphogluconolactonase activity"/>
    <property type="evidence" value="ECO:0007669"/>
    <property type="project" value="UniProtKB-UniRule"/>
</dbReference>
<comment type="pathway">
    <text evidence="3 7">Carbohydrate degradation; pentose phosphate pathway; D-ribulose 5-phosphate from D-glucose 6-phosphate (oxidative stage): step 2/3.</text>
</comment>
<dbReference type="Gene3D" id="3.40.50.1360">
    <property type="match status" value="1"/>
</dbReference>
<accession>D6Z2B2</accession>
<dbReference type="AlphaFoldDB" id="D6Z2B2"/>
<gene>
    <name evidence="7" type="primary">pgl</name>
    <name evidence="9" type="ordered locus">DaAHT2_0984</name>
</gene>
<dbReference type="EMBL" id="CP001940">
    <property type="protein sequence ID" value="ADH85687.1"/>
    <property type="molecule type" value="Genomic_DNA"/>
</dbReference>
<dbReference type="GO" id="GO:0005975">
    <property type="term" value="P:carbohydrate metabolic process"/>
    <property type="evidence" value="ECO:0007669"/>
    <property type="project" value="UniProtKB-UniRule"/>
</dbReference>
<comment type="function">
    <text evidence="2 7">Hydrolysis of 6-phosphogluconolactone to 6-phosphogluconate.</text>
</comment>
<dbReference type="HOGENOM" id="CLU_053947_2_0_7"/>
<evidence type="ECO:0000259" key="8">
    <source>
        <dbReference type="Pfam" id="PF01182"/>
    </source>
</evidence>
<dbReference type="UniPathway" id="UPA00115">
    <property type="reaction ID" value="UER00409"/>
</dbReference>
<dbReference type="SUPFAM" id="SSF100950">
    <property type="entry name" value="NagB/RpiA/CoA transferase-like"/>
    <property type="match status" value="1"/>
</dbReference>
<reference evidence="10" key="1">
    <citation type="submission" date="2010-02" db="EMBL/GenBank/DDBJ databases">
        <title>Complete sequence of Desulfurivibrio alkaliphilus AHT2.</title>
        <authorList>
            <consortium name="US DOE Joint Genome Institute"/>
            <person name="Pitluck S."/>
            <person name="Chertkov O."/>
            <person name="Detter J.C."/>
            <person name="Han C."/>
            <person name="Tapia R."/>
            <person name="Larimer F."/>
            <person name="Land M."/>
            <person name="Hauser L."/>
            <person name="Kyrpides N."/>
            <person name="Mikhailova N."/>
            <person name="Sorokin D.Y."/>
            <person name="Muyzer G."/>
            <person name="Woyke T."/>
        </authorList>
    </citation>
    <scope>NUCLEOTIDE SEQUENCE [LARGE SCALE GENOMIC DNA]</scope>
    <source>
        <strain evidence="10">DSM 19089 / UNIQEM U267 / AHT2</strain>
    </source>
</reference>
<sequence>MEIKKFANTDQMAQAAAELVLTSALAAVIERGVFSLVLAGGGTPLPLYRRLAAPPFLAQMPWELTHLFQGDERCLPPEHPDSNFGRAAATLLAPGQVPADNIHRMTGEDPDPKRAAAAYQRQIEDFCRDFAVNSFDLVLLGMGSDGHIASLFPGSALLAEQDRLVAAETEPAGNPPVPRLTLTLPAINSARRVLLLTSGPEKEKIMNEIIADRQAAAARYPAARVMPSQEFYWLRTISDE</sequence>
<dbReference type="NCBIfam" id="TIGR01198">
    <property type="entry name" value="pgl"/>
    <property type="match status" value="1"/>
</dbReference>
<dbReference type="KEGG" id="dak:DaAHT2_0984"/>
<dbReference type="STRING" id="589865.DaAHT2_0984"/>
<evidence type="ECO:0000256" key="5">
    <source>
        <dbReference type="ARBA" id="ARBA00013198"/>
    </source>
</evidence>
<keyword evidence="10" id="KW-1185">Reference proteome</keyword>
<evidence type="ECO:0000256" key="4">
    <source>
        <dbReference type="ARBA" id="ARBA00010662"/>
    </source>
</evidence>
<evidence type="ECO:0000256" key="7">
    <source>
        <dbReference type="RuleBase" id="RU365095"/>
    </source>
</evidence>
<dbReference type="InterPro" id="IPR006148">
    <property type="entry name" value="Glc/Gal-6P_isomerase"/>
</dbReference>
<dbReference type="Proteomes" id="UP000001508">
    <property type="component" value="Chromosome"/>
</dbReference>
<keyword evidence="7" id="KW-0378">Hydrolase</keyword>
<dbReference type="RefSeq" id="WP_013163217.1">
    <property type="nucleotide sequence ID" value="NC_014216.1"/>
</dbReference>
<dbReference type="CDD" id="cd01400">
    <property type="entry name" value="6PGL"/>
    <property type="match status" value="1"/>
</dbReference>
<evidence type="ECO:0000256" key="2">
    <source>
        <dbReference type="ARBA" id="ARBA00002681"/>
    </source>
</evidence>
<dbReference type="PANTHER" id="PTHR11054:SF0">
    <property type="entry name" value="6-PHOSPHOGLUCONOLACTONASE"/>
    <property type="match status" value="1"/>
</dbReference>
<dbReference type="InterPro" id="IPR005900">
    <property type="entry name" value="6-phosphogluconolactonase_DevB"/>
</dbReference>
<evidence type="ECO:0000256" key="1">
    <source>
        <dbReference type="ARBA" id="ARBA00000832"/>
    </source>
</evidence>
<dbReference type="eggNOG" id="COG0363">
    <property type="taxonomic scope" value="Bacteria"/>
</dbReference>
<evidence type="ECO:0000313" key="10">
    <source>
        <dbReference type="Proteomes" id="UP000001508"/>
    </source>
</evidence>
<dbReference type="InterPro" id="IPR039104">
    <property type="entry name" value="6PGL"/>
</dbReference>
<protein>
    <recommendedName>
        <fullName evidence="6 7">6-phosphogluconolactonase</fullName>
        <shortName evidence="7">6PGL</shortName>
        <ecNumber evidence="5 7">3.1.1.31</ecNumber>
    </recommendedName>
</protein>
<comment type="catalytic activity">
    <reaction evidence="1 7">
        <text>6-phospho-D-glucono-1,5-lactone + H2O = 6-phospho-D-gluconate + H(+)</text>
        <dbReference type="Rhea" id="RHEA:12556"/>
        <dbReference type="ChEBI" id="CHEBI:15377"/>
        <dbReference type="ChEBI" id="CHEBI:15378"/>
        <dbReference type="ChEBI" id="CHEBI:57955"/>
        <dbReference type="ChEBI" id="CHEBI:58759"/>
        <dbReference type="EC" id="3.1.1.31"/>
    </reaction>
</comment>
<evidence type="ECO:0000256" key="3">
    <source>
        <dbReference type="ARBA" id="ARBA00004961"/>
    </source>
</evidence>
<organism evidence="9 10">
    <name type="scientific">Desulfurivibrio alkaliphilus (strain DSM 19089 / UNIQEM U267 / AHT2)</name>
    <dbReference type="NCBI Taxonomy" id="589865"/>
    <lineage>
        <taxon>Bacteria</taxon>
        <taxon>Pseudomonadati</taxon>
        <taxon>Thermodesulfobacteriota</taxon>
        <taxon>Desulfobulbia</taxon>
        <taxon>Desulfobulbales</taxon>
        <taxon>Desulfobulbaceae</taxon>
        <taxon>Desulfurivibrio</taxon>
    </lineage>
</organism>
<evidence type="ECO:0000313" key="9">
    <source>
        <dbReference type="EMBL" id="ADH85687.1"/>
    </source>
</evidence>
<proteinExistence type="inferred from homology"/>
<dbReference type="Pfam" id="PF01182">
    <property type="entry name" value="Glucosamine_iso"/>
    <property type="match status" value="1"/>
</dbReference>
<dbReference type="GO" id="GO:0006098">
    <property type="term" value="P:pentose-phosphate shunt"/>
    <property type="evidence" value="ECO:0007669"/>
    <property type="project" value="UniProtKB-UniPathway"/>
</dbReference>
<dbReference type="InParanoid" id="D6Z2B2"/>
<dbReference type="InterPro" id="IPR037171">
    <property type="entry name" value="NagB/RpiA_transferase-like"/>
</dbReference>
<dbReference type="EC" id="3.1.1.31" evidence="5 7"/>
<name>D6Z2B2_DESAT</name>
<dbReference type="FunCoup" id="D6Z2B2">
    <property type="interactions" value="293"/>
</dbReference>
<comment type="similarity">
    <text evidence="4 7">Belongs to the glucosamine/galactosamine-6-phosphate isomerase family. 6-phosphogluconolactonase subfamily.</text>
</comment>
<dbReference type="PANTHER" id="PTHR11054">
    <property type="entry name" value="6-PHOSPHOGLUCONOLACTONASE"/>
    <property type="match status" value="1"/>
</dbReference>
<evidence type="ECO:0000256" key="6">
    <source>
        <dbReference type="ARBA" id="ARBA00020337"/>
    </source>
</evidence>